<accession>G9NHI9</accession>
<evidence type="ECO:0000313" key="2">
    <source>
        <dbReference type="Proteomes" id="UP000005426"/>
    </source>
</evidence>
<comment type="caution">
    <text evidence="1">The sequence shown here is derived from an EMBL/GenBank/DDBJ whole genome shotgun (WGS) entry which is preliminary data.</text>
</comment>
<dbReference type="OrthoDB" id="10538067at2759"/>
<dbReference type="AlphaFoldDB" id="G9NHI9"/>
<protein>
    <submittedName>
        <fullName evidence="1">Uncharacterized protein</fullName>
    </submittedName>
</protein>
<proteinExistence type="predicted"/>
<dbReference type="EMBL" id="ABDG02000015">
    <property type="protein sequence ID" value="EHK50083.1"/>
    <property type="molecule type" value="Genomic_DNA"/>
</dbReference>
<reference evidence="1 2" key="1">
    <citation type="journal article" date="2011" name="Genome Biol.">
        <title>Comparative genome sequence analysis underscores mycoparasitism as the ancestral life style of Trichoderma.</title>
        <authorList>
            <person name="Kubicek C.P."/>
            <person name="Herrera-Estrella A."/>
            <person name="Seidl-Seiboth V."/>
            <person name="Martinez D.A."/>
            <person name="Druzhinina I.S."/>
            <person name="Thon M."/>
            <person name="Zeilinger S."/>
            <person name="Casas-Flores S."/>
            <person name="Horwitz B.A."/>
            <person name="Mukherjee P.K."/>
            <person name="Mukherjee M."/>
            <person name="Kredics L."/>
            <person name="Alcaraz L.D."/>
            <person name="Aerts A."/>
            <person name="Antal Z."/>
            <person name="Atanasova L."/>
            <person name="Cervantes-Badillo M.G."/>
            <person name="Challacombe J."/>
            <person name="Chertkov O."/>
            <person name="McCluskey K."/>
            <person name="Coulpier F."/>
            <person name="Deshpande N."/>
            <person name="von Doehren H."/>
            <person name="Ebbole D.J."/>
            <person name="Esquivel-Naranjo E.U."/>
            <person name="Fekete E."/>
            <person name="Flipphi M."/>
            <person name="Glaser F."/>
            <person name="Gomez-Rodriguez E.Y."/>
            <person name="Gruber S."/>
            <person name="Han C."/>
            <person name="Henrissat B."/>
            <person name="Hermosa R."/>
            <person name="Hernandez-Onate M."/>
            <person name="Karaffa L."/>
            <person name="Kosti I."/>
            <person name="Le Crom S."/>
            <person name="Lindquist E."/>
            <person name="Lucas S."/>
            <person name="Luebeck M."/>
            <person name="Luebeck P.S."/>
            <person name="Margeot A."/>
            <person name="Metz B."/>
            <person name="Misra M."/>
            <person name="Nevalainen H."/>
            <person name="Omann M."/>
            <person name="Packer N."/>
            <person name="Perrone G."/>
            <person name="Uresti-Rivera E.E."/>
            <person name="Salamov A."/>
            <person name="Schmoll M."/>
            <person name="Seiboth B."/>
            <person name="Shapiro H."/>
            <person name="Sukno S."/>
            <person name="Tamayo-Ramos J.A."/>
            <person name="Tisch D."/>
            <person name="Wiest A."/>
            <person name="Wilkinson H.H."/>
            <person name="Zhang M."/>
            <person name="Coutinho P.M."/>
            <person name="Kenerley C.M."/>
            <person name="Monte E."/>
            <person name="Baker S.E."/>
            <person name="Grigoriev I.V."/>
        </authorList>
    </citation>
    <scope>NUCLEOTIDE SEQUENCE [LARGE SCALE GENOMIC DNA]</scope>
    <source>
        <strain evidence="2">ATCC 20476 / IMI 206040</strain>
    </source>
</reference>
<keyword evidence="2" id="KW-1185">Reference proteome</keyword>
<organism evidence="1 2">
    <name type="scientific">Hypocrea atroviridis (strain ATCC 20476 / IMI 206040)</name>
    <name type="common">Trichoderma atroviride</name>
    <dbReference type="NCBI Taxonomy" id="452589"/>
    <lineage>
        <taxon>Eukaryota</taxon>
        <taxon>Fungi</taxon>
        <taxon>Dikarya</taxon>
        <taxon>Ascomycota</taxon>
        <taxon>Pezizomycotina</taxon>
        <taxon>Sordariomycetes</taxon>
        <taxon>Hypocreomycetidae</taxon>
        <taxon>Hypocreales</taxon>
        <taxon>Hypocreaceae</taxon>
        <taxon>Trichoderma</taxon>
    </lineage>
</organism>
<sequence>MDGSCWWPRARCHWLPGSASNRHASHILPSPTRAHLTGCMYVLHGATGRVTAGHSGVVCLSLHRWSATDCLLLLPAAHQPSDMPPPILPKLMHNRSP</sequence>
<name>G9NHI9_HYPAI</name>
<evidence type="ECO:0000313" key="1">
    <source>
        <dbReference type="EMBL" id="EHK50083.1"/>
    </source>
</evidence>
<dbReference type="HOGENOM" id="CLU_2346978_0_0_1"/>
<gene>
    <name evidence="1" type="ORF">TRIATDRAFT_297417</name>
</gene>
<dbReference type="Proteomes" id="UP000005426">
    <property type="component" value="Unassembled WGS sequence"/>
</dbReference>